<evidence type="ECO:0000259" key="2">
    <source>
        <dbReference type="PROSITE" id="PS50158"/>
    </source>
</evidence>
<dbReference type="InterPro" id="IPR001878">
    <property type="entry name" value="Znf_CCHC"/>
</dbReference>
<dbReference type="Gene3D" id="4.10.60.10">
    <property type="entry name" value="Zinc finger, CCHC-type"/>
    <property type="match status" value="1"/>
</dbReference>
<dbReference type="GO" id="GO:0008270">
    <property type="term" value="F:zinc ion binding"/>
    <property type="evidence" value="ECO:0007669"/>
    <property type="project" value="UniProtKB-KW"/>
</dbReference>
<dbReference type="Gene3D" id="3.40.1440.10">
    <property type="entry name" value="GIY-YIG endonuclease"/>
    <property type="match status" value="1"/>
</dbReference>
<keyword evidence="1" id="KW-0863">Zinc-finger</keyword>
<name>A0A1V0SHF3_9VIRU</name>
<dbReference type="CDD" id="cd00719">
    <property type="entry name" value="GIY-YIG_SF"/>
    <property type="match status" value="1"/>
</dbReference>
<accession>A0A1V0SHF3</accession>
<dbReference type="Pfam" id="PF01541">
    <property type="entry name" value="GIY-YIG"/>
    <property type="match status" value="1"/>
</dbReference>
<evidence type="ECO:0000313" key="3">
    <source>
        <dbReference type="EMBL" id="ARF11149.1"/>
    </source>
</evidence>
<keyword evidence="3" id="KW-0540">Nuclease</keyword>
<sequence length="210" mass="24657">MVSIYILQLEQGKYYIGRTINADLRIDKHFSNNGSYWTSKYKPIKVIKVINNCSIFDEDKYTLHMMSMYGIDNVRGGSFTKLMLPENEIEVITKMINNSSDYCFNCYEKDHFIRECPYEPFSNMQMVILKNKLLEIYHEEFIEVDNLVKLLGCVDNVIFNNLQKENIYSLCKKINKKEFKGVDDVDEDNINYRSFVIGVCCLLDRMMGSC</sequence>
<dbReference type="InterPro" id="IPR036875">
    <property type="entry name" value="Znf_CCHC_sf"/>
</dbReference>
<proteinExistence type="predicted"/>
<dbReference type="EMBL" id="KY684108">
    <property type="protein sequence ID" value="ARF11149.1"/>
    <property type="molecule type" value="Genomic_DNA"/>
</dbReference>
<gene>
    <name evidence="3" type="ORF">Klosneuvirus_1_6</name>
</gene>
<keyword evidence="3" id="KW-0378">Hydrolase</keyword>
<keyword evidence="3" id="KW-0255">Endonuclease</keyword>
<feature type="domain" description="CCHC-type" evidence="2">
    <location>
        <begin position="103"/>
        <end position="117"/>
    </location>
</feature>
<dbReference type="SUPFAM" id="SSF82771">
    <property type="entry name" value="GIY-YIG endonuclease"/>
    <property type="match status" value="1"/>
</dbReference>
<evidence type="ECO:0000256" key="1">
    <source>
        <dbReference type="PROSITE-ProRule" id="PRU00047"/>
    </source>
</evidence>
<dbReference type="InterPro" id="IPR035901">
    <property type="entry name" value="GIY-YIG_endonuc_sf"/>
</dbReference>
<dbReference type="GO" id="GO:0004519">
    <property type="term" value="F:endonuclease activity"/>
    <property type="evidence" value="ECO:0007669"/>
    <property type="project" value="UniProtKB-KW"/>
</dbReference>
<dbReference type="PROSITE" id="PS50158">
    <property type="entry name" value="ZF_CCHC"/>
    <property type="match status" value="1"/>
</dbReference>
<dbReference type="SUPFAM" id="SSF57756">
    <property type="entry name" value="Retrovirus zinc finger-like domains"/>
    <property type="match status" value="1"/>
</dbReference>
<dbReference type="GO" id="GO:0003676">
    <property type="term" value="F:nucleic acid binding"/>
    <property type="evidence" value="ECO:0007669"/>
    <property type="project" value="InterPro"/>
</dbReference>
<protein>
    <submittedName>
        <fullName evidence="3">Putative endonuclease</fullName>
    </submittedName>
</protein>
<reference evidence="3" key="1">
    <citation type="journal article" date="2017" name="Science">
        <title>Giant viruses with an expanded complement of translation system components.</title>
        <authorList>
            <person name="Schulz F."/>
            <person name="Yutin N."/>
            <person name="Ivanova N.N."/>
            <person name="Ortega D.R."/>
            <person name="Lee T.K."/>
            <person name="Vierheilig J."/>
            <person name="Daims H."/>
            <person name="Horn M."/>
            <person name="Wagner M."/>
            <person name="Jensen G.J."/>
            <person name="Kyrpides N.C."/>
            <person name="Koonin E.V."/>
            <person name="Woyke T."/>
        </authorList>
    </citation>
    <scope>NUCLEOTIDE SEQUENCE</scope>
    <source>
        <strain evidence="3">KNV1</strain>
    </source>
</reference>
<keyword evidence="1" id="KW-0479">Metal-binding</keyword>
<dbReference type="InterPro" id="IPR000305">
    <property type="entry name" value="GIY-YIG_endonuc"/>
</dbReference>
<keyword evidence="1" id="KW-0862">Zinc</keyword>
<organism evidence="3">
    <name type="scientific">Klosneuvirus KNV1</name>
    <dbReference type="NCBI Taxonomy" id="1977640"/>
    <lineage>
        <taxon>Viruses</taxon>
        <taxon>Varidnaviria</taxon>
        <taxon>Bamfordvirae</taxon>
        <taxon>Nucleocytoviricota</taxon>
        <taxon>Megaviricetes</taxon>
        <taxon>Imitervirales</taxon>
        <taxon>Mimiviridae</taxon>
        <taxon>Klosneuvirinae</taxon>
        <taxon>Klosneuvirus</taxon>
    </lineage>
</organism>